<dbReference type="EMBL" id="RCBY01000039">
    <property type="protein sequence ID" value="RQH46692.1"/>
    <property type="molecule type" value="Genomic_DNA"/>
</dbReference>
<gene>
    <name evidence="6" type="ORF">D5R40_09595</name>
</gene>
<dbReference type="GO" id="GO:0016020">
    <property type="term" value="C:membrane"/>
    <property type="evidence" value="ECO:0007669"/>
    <property type="project" value="UniProtKB-SubCell"/>
</dbReference>
<sequence>MTTNNIRNYRMRAILLTFLCCLVLGGWAVFYLPFGIVTIVYGTEVKTRLELTDELGATTASKKAKKWFWFGLIVAIIMMVVYVHYTYIAPMQPEPNTNSIN</sequence>
<keyword evidence="4 5" id="KW-0472">Membrane</keyword>
<dbReference type="Proteomes" id="UP000269154">
    <property type="component" value="Unassembled WGS sequence"/>
</dbReference>
<evidence type="ECO:0000256" key="3">
    <source>
        <dbReference type="ARBA" id="ARBA00022989"/>
    </source>
</evidence>
<comment type="subcellular location">
    <subcellularLocation>
        <location evidence="1">Membrane</location>
    </subcellularLocation>
</comment>
<evidence type="ECO:0000256" key="5">
    <source>
        <dbReference type="SAM" id="Phobius"/>
    </source>
</evidence>
<evidence type="ECO:0000313" key="6">
    <source>
        <dbReference type="EMBL" id="RQH46692.1"/>
    </source>
</evidence>
<keyword evidence="7" id="KW-1185">Reference proteome</keyword>
<dbReference type="AlphaFoldDB" id="A0A3N6NQ75"/>
<protein>
    <submittedName>
        <fullName evidence="6">CD225/dispanin family protein</fullName>
    </submittedName>
</protein>
<evidence type="ECO:0000313" key="7">
    <source>
        <dbReference type="Proteomes" id="UP000269154"/>
    </source>
</evidence>
<evidence type="ECO:0000256" key="2">
    <source>
        <dbReference type="ARBA" id="ARBA00022692"/>
    </source>
</evidence>
<keyword evidence="2 5" id="KW-0812">Transmembrane</keyword>
<dbReference type="InterPro" id="IPR007593">
    <property type="entry name" value="CD225/Dispanin_fam"/>
</dbReference>
<reference evidence="6 7" key="1">
    <citation type="journal article" date="2018" name="ACS Chem. Biol.">
        <title>Ketoreductase domain dysfunction expands chemodiversity: malyngamide biosynthesis in the cyanobacterium Okeania hirsuta.</title>
        <authorList>
            <person name="Moss N.A."/>
            <person name="Leao T."/>
            <person name="Rankin M."/>
            <person name="McCullough T.M."/>
            <person name="Qu P."/>
            <person name="Korobeynikov A."/>
            <person name="Smith J.L."/>
            <person name="Gerwick L."/>
            <person name="Gerwick W.H."/>
        </authorList>
    </citation>
    <scope>NUCLEOTIDE SEQUENCE [LARGE SCALE GENOMIC DNA]</scope>
    <source>
        <strain evidence="6 7">PAB10Feb10-1</strain>
    </source>
</reference>
<organism evidence="6 7">
    <name type="scientific">Okeania hirsuta</name>
    <dbReference type="NCBI Taxonomy" id="1458930"/>
    <lineage>
        <taxon>Bacteria</taxon>
        <taxon>Bacillati</taxon>
        <taxon>Cyanobacteriota</taxon>
        <taxon>Cyanophyceae</taxon>
        <taxon>Oscillatoriophycideae</taxon>
        <taxon>Oscillatoriales</taxon>
        <taxon>Microcoleaceae</taxon>
        <taxon>Okeania</taxon>
    </lineage>
</organism>
<dbReference type="OrthoDB" id="9815705at2"/>
<proteinExistence type="predicted"/>
<dbReference type="Pfam" id="PF04505">
    <property type="entry name" value="CD225"/>
    <property type="match status" value="1"/>
</dbReference>
<accession>A0A3N6NQ75</accession>
<evidence type="ECO:0000256" key="1">
    <source>
        <dbReference type="ARBA" id="ARBA00004370"/>
    </source>
</evidence>
<keyword evidence="3 5" id="KW-1133">Transmembrane helix</keyword>
<comment type="caution">
    <text evidence="6">The sequence shown here is derived from an EMBL/GenBank/DDBJ whole genome shotgun (WGS) entry which is preliminary data.</text>
</comment>
<dbReference type="RefSeq" id="WP_124145563.1">
    <property type="nucleotide sequence ID" value="NZ_CAWOKI010000098.1"/>
</dbReference>
<evidence type="ECO:0000256" key="4">
    <source>
        <dbReference type="ARBA" id="ARBA00023136"/>
    </source>
</evidence>
<name>A0A3N6NQ75_9CYAN</name>
<feature type="transmembrane region" description="Helical" evidence="5">
    <location>
        <begin position="66"/>
        <end position="85"/>
    </location>
</feature>